<sequence>MTRYIAPEAISSRKAIASTVDIFSWGMTAYEMLKGKGWNGTESDEEPPEFFRAIHMHSTRTMTTLTSLCPSMPPELSGIIKKALALDPEERYINVCGLLHDLQKVAQICDGSLRGNARREFSVGQIDRQSRFAVPPGLLDREDEFAMLEEAYQVVKSTGKSQVACCWGMSGSGKSKLLELWARQKESDNAGQDCFVSWAKVSLCFPVQGTVRESRFGFGWCMMIYLANGIRDVSSRWTSILSSHFPPSFPSFAHCSNECSAIRSNPPQNGDNESWTRLR</sequence>
<organism evidence="1 2">
    <name type="scientific">Naganishia onofrii</name>
    <dbReference type="NCBI Taxonomy" id="1851511"/>
    <lineage>
        <taxon>Eukaryota</taxon>
        <taxon>Fungi</taxon>
        <taxon>Dikarya</taxon>
        <taxon>Basidiomycota</taxon>
        <taxon>Agaricomycotina</taxon>
        <taxon>Tremellomycetes</taxon>
        <taxon>Filobasidiales</taxon>
        <taxon>Filobasidiaceae</taxon>
        <taxon>Naganishia</taxon>
    </lineage>
</organism>
<dbReference type="EMBL" id="JASBWV010000010">
    <property type="protein sequence ID" value="KAJ9124604.1"/>
    <property type="molecule type" value="Genomic_DNA"/>
</dbReference>
<keyword evidence="2" id="KW-1185">Reference proteome</keyword>
<reference evidence="1" key="1">
    <citation type="submission" date="2023-04" db="EMBL/GenBank/DDBJ databases">
        <title>Draft Genome sequencing of Naganishia species isolated from polar environments using Oxford Nanopore Technology.</title>
        <authorList>
            <person name="Leo P."/>
            <person name="Venkateswaran K."/>
        </authorList>
    </citation>
    <scope>NUCLEOTIDE SEQUENCE</scope>
    <source>
        <strain evidence="1">DBVPG 5303</strain>
    </source>
</reference>
<accession>A0ACC2XML4</accession>
<evidence type="ECO:0000313" key="1">
    <source>
        <dbReference type="EMBL" id="KAJ9124604.1"/>
    </source>
</evidence>
<comment type="caution">
    <text evidence="1">The sequence shown here is derived from an EMBL/GenBank/DDBJ whole genome shotgun (WGS) entry which is preliminary data.</text>
</comment>
<protein>
    <submittedName>
        <fullName evidence="1">Uncharacterized protein</fullName>
    </submittedName>
</protein>
<gene>
    <name evidence="1" type="ORF">QFC24_003397</name>
</gene>
<proteinExistence type="predicted"/>
<evidence type="ECO:0000313" key="2">
    <source>
        <dbReference type="Proteomes" id="UP001234202"/>
    </source>
</evidence>
<name>A0ACC2XML4_9TREE</name>
<dbReference type="Proteomes" id="UP001234202">
    <property type="component" value="Unassembled WGS sequence"/>
</dbReference>